<reference evidence="2 3" key="1">
    <citation type="journal article" date="2014" name="Genome Biol. Evol.">
        <title>The genome of the myxosporean Thelohanellus kitauei shows adaptations to nutrient acquisition within its fish host.</title>
        <authorList>
            <person name="Yang Y."/>
            <person name="Xiong J."/>
            <person name="Zhou Z."/>
            <person name="Huo F."/>
            <person name="Miao W."/>
            <person name="Ran C."/>
            <person name="Liu Y."/>
            <person name="Zhang J."/>
            <person name="Feng J."/>
            <person name="Wang M."/>
            <person name="Wang M."/>
            <person name="Wang L."/>
            <person name="Yao B."/>
        </authorList>
    </citation>
    <scope>NUCLEOTIDE SEQUENCE [LARGE SCALE GENOMIC DNA]</scope>
    <source>
        <strain evidence="2">Wuqing</strain>
    </source>
</reference>
<accession>A0A0C2MP04</accession>
<dbReference type="Proteomes" id="UP000031668">
    <property type="component" value="Unassembled WGS sequence"/>
</dbReference>
<proteinExistence type="predicted"/>
<name>A0A0C2MP04_THEKT</name>
<sequence length="102" mass="11420">MATTSDIPNTGLLTTESNIDNQSYITYNAFKTNASMITKQSYTQETGLENYGSMISNQSYILKTELRKTHNQLAIVISPIAILIIITAIIYCPRNSNNLRNQ</sequence>
<evidence type="ECO:0000313" key="2">
    <source>
        <dbReference type="EMBL" id="KII66090.1"/>
    </source>
</evidence>
<keyword evidence="1" id="KW-0812">Transmembrane</keyword>
<keyword evidence="1" id="KW-1133">Transmembrane helix</keyword>
<comment type="caution">
    <text evidence="2">The sequence shown here is derived from an EMBL/GenBank/DDBJ whole genome shotgun (WGS) entry which is preliminary data.</text>
</comment>
<keyword evidence="1" id="KW-0472">Membrane</keyword>
<evidence type="ECO:0000256" key="1">
    <source>
        <dbReference type="SAM" id="Phobius"/>
    </source>
</evidence>
<gene>
    <name evidence="2" type="ORF">RF11_01162</name>
</gene>
<dbReference type="AlphaFoldDB" id="A0A0C2MP04"/>
<feature type="transmembrane region" description="Helical" evidence="1">
    <location>
        <begin position="73"/>
        <end position="91"/>
    </location>
</feature>
<dbReference type="EMBL" id="JWZT01003613">
    <property type="protein sequence ID" value="KII66090.1"/>
    <property type="molecule type" value="Genomic_DNA"/>
</dbReference>
<protein>
    <submittedName>
        <fullName evidence="2">Uncharacterized protein</fullName>
    </submittedName>
</protein>
<keyword evidence="3" id="KW-1185">Reference proteome</keyword>
<evidence type="ECO:0000313" key="3">
    <source>
        <dbReference type="Proteomes" id="UP000031668"/>
    </source>
</evidence>
<organism evidence="2 3">
    <name type="scientific">Thelohanellus kitauei</name>
    <name type="common">Myxosporean</name>
    <dbReference type="NCBI Taxonomy" id="669202"/>
    <lineage>
        <taxon>Eukaryota</taxon>
        <taxon>Metazoa</taxon>
        <taxon>Cnidaria</taxon>
        <taxon>Myxozoa</taxon>
        <taxon>Myxosporea</taxon>
        <taxon>Bivalvulida</taxon>
        <taxon>Platysporina</taxon>
        <taxon>Myxobolidae</taxon>
        <taxon>Thelohanellus</taxon>
    </lineage>
</organism>